<evidence type="ECO:0000256" key="3">
    <source>
        <dbReference type="ARBA" id="ARBA00023002"/>
    </source>
</evidence>
<comment type="subcellular location">
    <subcellularLocation>
        <location evidence="5">Cytoplasm</location>
    </subcellularLocation>
</comment>
<gene>
    <name evidence="7" type="ORF">I2501_04240</name>
</gene>
<evidence type="ECO:0000256" key="2">
    <source>
        <dbReference type="ARBA" id="ARBA00022827"/>
    </source>
</evidence>
<dbReference type="EMBL" id="JADPRT010000002">
    <property type="protein sequence ID" value="MBF9067251.1"/>
    <property type="molecule type" value="Genomic_DNA"/>
</dbReference>
<dbReference type="InterPro" id="IPR002938">
    <property type="entry name" value="FAD-bd"/>
</dbReference>
<reference evidence="7" key="1">
    <citation type="submission" date="2020-11" db="EMBL/GenBank/DDBJ databases">
        <title>Isolation and identification of active actinomycetes.</title>
        <authorList>
            <person name="Yu B."/>
        </authorList>
    </citation>
    <scope>NUCLEOTIDE SEQUENCE</scope>
    <source>
        <strain evidence="7">NEAU-YB345</strain>
    </source>
</reference>
<evidence type="ECO:0000259" key="6">
    <source>
        <dbReference type="Pfam" id="PF01494"/>
    </source>
</evidence>
<dbReference type="PANTHER" id="PTHR46972:SF1">
    <property type="entry name" value="FAD DEPENDENT OXIDOREDUCTASE DOMAIN-CONTAINING PROTEIN"/>
    <property type="match status" value="1"/>
</dbReference>
<sequence length="389" mass="40791">MTTSVTIIGAGLGGLVLARVLHLHGIEASVYEADPSPDARRQGGLLDIHPWNGQQALETAGLTEGFRRLVLPGRESYRVMDRAGTVLLDLPDQGTGERPEVPRGELRQLLLDSLPAGTVRWGHKATGVQALDDGRHTVRFANGSTVVASLLVGADGAWSRVRPLLSAASPEYVGVCSVETFLLDADTRHPASAEAVGGGSLFALAPGRGLLAHRERGGTLHTYAQLRKPEDWLAADDTPNAATLASQLAAEFDGWAPELTALVTAGDTAPVLRRIFALPAGHRWDRAPGVTLLGDAAHLRAPNGEGANLAMQDGAELGRALAAHPGDVEAALAAFEHGMFARAAAVEKDDDMYSLMIDDNAPYNTLAMMSGARAEAADAARAEAPDGAR</sequence>
<feature type="binding site" evidence="5">
    <location>
        <position position="40"/>
    </location>
    <ligand>
        <name>NADPH</name>
        <dbReference type="ChEBI" id="CHEBI:57783"/>
    </ligand>
</feature>
<comment type="cofactor">
    <cofactor evidence="5">
        <name>FAD</name>
        <dbReference type="ChEBI" id="CHEBI:57692"/>
    </cofactor>
</comment>
<evidence type="ECO:0000256" key="4">
    <source>
        <dbReference type="ARBA" id="ARBA00023033"/>
    </source>
</evidence>
<dbReference type="AlphaFoldDB" id="A0A931FD78"/>
<dbReference type="InterPro" id="IPR036188">
    <property type="entry name" value="FAD/NAD-bd_sf"/>
</dbReference>
<keyword evidence="1 5" id="KW-0285">Flavoprotein</keyword>
<evidence type="ECO:0000313" key="7">
    <source>
        <dbReference type="EMBL" id="MBF9067251.1"/>
    </source>
</evidence>
<comment type="function">
    <text evidence="5">An FAD-requiring monooxygenase active on some tetracycline antibiotic derivatives, which leads to their inactivation. Hydroxylates carbon 11a of tetracycline and some analogs.</text>
</comment>
<dbReference type="PRINTS" id="PR00420">
    <property type="entry name" value="RNGMNOXGNASE"/>
</dbReference>
<dbReference type="EC" id="1.14.13.-" evidence="5"/>
<name>A0A931FD78_9ACTN</name>
<protein>
    <recommendedName>
        <fullName evidence="5">Flavin-dependent monooxygenase</fullName>
    </recommendedName>
    <alternativeName>
        <fullName evidence="5">TetX monooxygenase</fullName>
        <shortName evidence="5">TetX</shortName>
        <ecNumber evidence="5">1.14.13.-</ecNumber>
    </alternativeName>
</protein>
<comment type="caution">
    <text evidence="7">The sequence shown here is derived from an EMBL/GenBank/DDBJ whole genome shotgun (WGS) entry which is preliminary data.</text>
</comment>
<dbReference type="GO" id="GO:0005737">
    <property type="term" value="C:cytoplasm"/>
    <property type="evidence" value="ECO:0007669"/>
    <property type="project" value="UniProtKB-SubCell"/>
</dbReference>
<comment type="similarity">
    <text evidence="5">Belongs to the aromatic-ring hydroxylase family. TetX subfamily.</text>
</comment>
<accession>A0A931FD78</accession>
<dbReference type="SUPFAM" id="SSF51905">
    <property type="entry name" value="FAD/NAD(P)-binding domain"/>
    <property type="match status" value="1"/>
</dbReference>
<dbReference type="Pfam" id="PF01494">
    <property type="entry name" value="FAD_binding_3"/>
    <property type="match status" value="1"/>
</dbReference>
<keyword evidence="5" id="KW-0547">Nucleotide-binding</keyword>
<proteinExistence type="inferred from homology"/>
<feature type="binding site" evidence="5">
    <location>
        <position position="103"/>
    </location>
    <ligand>
        <name>FAD</name>
        <dbReference type="ChEBI" id="CHEBI:57692"/>
    </ligand>
</feature>
<feature type="domain" description="FAD-binding" evidence="6">
    <location>
        <begin position="3"/>
        <end position="325"/>
    </location>
</feature>
<feature type="binding site" evidence="5">
    <location>
        <position position="47"/>
    </location>
    <ligand>
        <name>FAD</name>
        <dbReference type="ChEBI" id="CHEBI:57692"/>
    </ligand>
</feature>
<keyword evidence="5" id="KW-0521">NADP</keyword>
<dbReference type="Proteomes" id="UP000657385">
    <property type="component" value="Unassembled WGS sequence"/>
</dbReference>
<evidence type="ECO:0000313" key="8">
    <source>
        <dbReference type="Proteomes" id="UP000657385"/>
    </source>
</evidence>
<evidence type="ECO:0000256" key="1">
    <source>
        <dbReference type="ARBA" id="ARBA00022630"/>
    </source>
</evidence>
<keyword evidence="4 5" id="KW-0503">Monooxygenase</keyword>
<keyword evidence="3 5" id="KW-0560">Oxidoreductase</keyword>
<comment type="catalytic activity">
    <reaction evidence="5">
        <text>a tetracycline + NADPH + O2 + H(+) = an 11a-hydroxytetracycline + NADP(+) + H2O</text>
        <dbReference type="Rhea" id="RHEA:61444"/>
        <dbReference type="ChEBI" id="CHEBI:15377"/>
        <dbReference type="ChEBI" id="CHEBI:15378"/>
        <dbReference type="ChEBI" id="CHEBI:15379"/>
        <dbReference type="ChEBI" id="CHEBI:57783"/>
        <dbReference type="ChEBI" id="CHEBI:58349"/>
        <dbReference type="ChEBI" id="CHEBI:144644"/>
        <dbReference type="ChEBI" id="CHEBI:144645"/>
    </reaction>
</comment>
<organism evidence="7 8">
    <name type="scientific">Streptacidiphilus fuscans</name>
    <dbReference type="NCBI Taxonomy" id="2789292"/>
    <lineage>
        <taxon>Bacteria</taxon>
        <taxon>Bacillati</taxon>
        <taxon>Actinomycetota</taxon>
        <taxon>Actinomycetes</taxon>
        <taxon>Kitasatosporales</taxon>
        <taxon>Streptomycetaceae</taxon>
        <taxon>Streptacidiphilus</taxon>
    </lineage>
</organism>
<dbReference type="GO" id="GO:0071949">
    <property type="term" value="F:FAD binding"/>
    <property type="evidence" value="ECO:0007669"/>
    <property type="project" value="InterPro"/>
</dbReference>
<dbReference type="GO" id="GO:0004497">
    <property type="term" value="F:monooxygenase activity"/>
    <property type="evidence" value="ECO:0007669"/>
    <property type="project" value="UniProtKB-UniRule"/>
</dbReference>
<dbReference type="GO" id="GO:0046677">
    <property type="term" value="P:response to antibiotic"/>
    <property type="evidence" value="ECO:0007669"/>
    <property type="project" value="InterPro"/>
</dbReference>
<keyword evidence="8" id="KW-1185">Reference proteome</keyword>
<dbReference type="Gene3D" id="3.50.50.60">
    <property type="entry name" value="FAD/NAD(P)-binding domain"/>
    <property type="match status" value="1"/>
</dbReference>
<dbReference type="RefSeq" id="WP_196192460.1">
    <property type="nucleotide sequence ID" value="NZ_JADPRT010000002.1"/>
</dbReference>
<evidence type="ECO:0000256" key="5">
    <source>
        <dbReference type="HAMAP-Rule" id="MF_00845"/>
    </source>
</evidence>
<comment type="domain">
    <text evidence="5">Consists of an N-terminal FAD-binding domain with a Rossman fold and a C-terminal substrate-binding domain.</text>
</comment>
<keyword evidence="2 5" id="KW-0274">FAD</keyword>
<dbReference type="InterPro" id="IPR043683">
    <property type="entry name" value="TetX_monooxygenase"/>
</dbReference>
<feature type="binding site" evidence="5">
    <location>
        <position position="295"/>
    </location>
    <ligand>
        <name>FAD</name>
        <dbReference type="ChEBI" id="CHEBI:57692"/>
    </ligand>
</feature>
<dbReference type="HAMAP" id="MF_00845">
    <property type="entry name" value="TetX_monooxygenase"/>
    <property type="match status" value="1"/>
</dbReference>
<keyword evidence="5" id="KW-0963">Cytoplasm</keyword>
<comment type="subunit">
    <text evidence="5">Monomer.</text>
</comment>
<dbReference type="PANTHER" id="PTHR46972">
    <property type="entry name" value="MONOOXYGENASE ASQM-RELATED"/>
    <property type="match status" value="1"/>
</dbReference>